<dbReference type="InParanoid" id="A0A1E7FHL0"/>
<evidence type="ECO:0000313" key="1">
    <source>
        <dbReference type="EMBL" id="OEU17604.1"/>
    </source>
</evidence>
<keyword evidence="2" id="KW-1185">Reference proteome</keyword>
<evidence type="ECO:0000313" key="2">
    <source>
        <dbReference type="Proteomes" id="UP000095751"/>
    </source>
</evidence>
<dbReference type="KEGG" id="fcy:FRACYDRAFT_238026"/>
<protein>
    <submittedName>
        <fullName evidence="1">Uncharacterized protein</fullName>
    </submittedName>
</protein>
<dbReference type="EMBL" id="KV784357">
    <property type="protein sequence ID" value="OEU17604.1"/>
    <property type="molecule type" value="Genomic_DNA"/>
</dbReference>
<sequence>MPLQKIDPKKWRQPWRHNLNPVNTPLPFCLTKKITQLCTMKEMVLPEDELKIYNEPLESRLEDTNEQLKKWINRWRLVIDHSMKRVKELAEENSKPIWKHYTKTKPAKTTVSWKITQRLKAKKYSNNPLTNVYIRLKKTRSSSIVLPLKKPKYKFNQLISKLYNKLGKKRTTSREQSVSEVETQMINDRYGDKLM</sequence>
<name>A0A1E7FHL0_9STRA</name>
<reference evidence="1 2" key="1">
    <citation type="submission" date="2016-09" db="EMBL/GenBank/DDBJ databases">
        <title>Extensive genetic diversity and differential bi-allelic expression allows diatom success in the polar Southern Ocean.</title>
        <authorList>
            <consortium name="DOE Joint Genome Institute"/>
            <person name="Mock T."/>
            <person name="Otillar R.P."/>
            <person name="Strauss J."/>
            <person name="Dupont C."/>
            <person name="Frickenhaus S."/>
            <person name="Maumus F."/>
            <person name="Mcmullan M."/>
            <person name="Sanges R."/>
            <person name="Schmutz J."/>
            <person name="Toseland A."/>
            <person name="Valas R."/>
            <person name="Veluchamy A."/>
            <person name="Ward B.J."/>
            <person name="Allen A."/>
            <person name="Barry K."/>
            <person name="Falciatore A."/>
            <person name="Ferrante M."/>
            <person name="Fortunato A.E."/>
            <person name="Gloeckner G."/>
            <person name="Gruber A."/>
            <person name="Hipkin R."/>
            <person name="Janech M."/>
            <person name="Kroth P."/>
            <person name="Leese F."/>
            <person name="Lindquist E."/>
            <person name="Lyon B.R."/>
            <person name="Martin J."/>
            <person name="Mayer C."/>
            <person name="Parker M."/>
            <person name="Quesneville H."/>
            <person name="Raymond J."/>
            <person name="Uhlig C."/>
            <person name="Valentin K.U."/>
            <person name="Worden A.Z."/>
            <person name="Armbrust E.V."/>
            <person name="Bowler C."/>
            <person name="Green B."/>
            <person name="Moulton V."/>
            <person name="Van Oosterhout C."/>
            <person name="Grigoriev I."/>
        </authorList>
    </citation>
    <scope>NUCLEOTIDE SEQUENCE [LARGE SCALE GENOMIC DNA]</scope>
    <source>
        <strain evidence="1 2">CCMP1102</strain>
    </source>
</reference>
<dbReference type="Proteomes" id="UP000095751">
    <property type="component" value="Unassembled WGS sequence"/>
</dbReference>
<gene>
    <name evidence="1" type="ORF">FRACYDRAFT_238026</name>
</gene>
<accession>A0A1E7FHL0</accession>
<proteinExistence type="predicted"/>
<organism evidence="1 2">
    <name type="scientific">Fragilariopsis cylindrus CCMP1102</name>
    <dbReference type="NCBI Taxonomy" id="635003"/>
    <lineage>
        <taxon>Eukaryota</taxon>
        <taxon>Sar</taxon>
        <taxon>Stramenopiles</taxon>
        <taxon>Ochrophyta</taxon>
        <taxon>Bacillariophyta</taxon>
        <taxon>Bacillariophyceae</taxon>
        <taxon>Bacillariophycidae</taxon>
        <taxon>Bacillariales</taxon>
        <taxon>Bacillariaceae</taxon>
        <taxon>Fragilariopsis</taxon>
    </lineage>
</organism>
<dbReference type="AlphaFoldDB" id="A0A1E7FHL0"/>